<accession>A0A1I5NYM4</accession>
<evidence type="ECO:0000313" key="3">
    <source>
        <dbReference type="EMBL" id="SFP26351.1"/>
    </source>
</evidence>
<dbReference type="OrthoDB" id="2873672at2"/>
<proteinExistence type="predicted"/>
<keyword evidence="1" id="KW-0812">Transmembrane</keyword>
<evidence type="ECO:0000313" key="4">
    <source>
        <dbReference type="Proteomes" id="UP000199331"/>
    </source>
</evidence>
<dbReference type="Pfam" id="PF09990">
    <property type="entry name" value="DUF2231"/>
    <property type="match status" value="1"/>
</dbReference>
<organism evidence="3 4">
    <name type="scientific">Qipengyuania nanhaisediminis</name>
    <dbReference type="NCBI Taxonomy" id="604088"/>
    <lineage>
        <taxon>Bacteria</taxon>
        <taxon>Pseudomonadati</taxon>
        <taxon>Pseudomonadota</taxon>
        <taxon>Alphaproteobacteria</taxon>
        <taxon>Sphingomonadales</taxon>
        <taxon>Erythrobacteraceae</taxon>
        <taxon>Qipengyuania</taxon>
    </lineage>
</organism>
<feature type="transmembrane region" description="Helical" evidence="1">
    <location>
        <begin position="51"/>
        <end position="73"/>
    </location>
</feature>
<gene>
    <name evidence="3" type="ORF">SAMN04488060_2156</name>
</gene>
<dbReference type="AlphaFoldDB" id="A0A1I5NYM4"/>
<keyword evidence="4" id="KW-1185">Reference proteome</keyword>
<dbReference type="STRING" id="604088.SAMN04488060_2156"/>
<sequence>MDRTVTNSRSFANPLHAILLAFPVALYPSALLTDITYLNTAEIQWTNFSSWLIAGADLFAGLVLAWALLGLFFGRARHSKSRSMLYLIVVAAMFGLGVLNSFQHARDGWHSVGTLGLVLSILCSILALIAAFIAYSTIAAEKRA</sequence>
<protein>
    <submittedName>
        <fullName evidence="3">Uncharacterized membrane protein</fullName>
    </submittedName>
</protein>
<name>A0A1I5NYM4_9SPHN</name>
<feature type="domain" description="DUF2231" evidence="2">
    <location>
        <begin position="13"/>
        <end position="131"/>
    </location>
</feature>
<feature type="transmembrane region" description="Helical" evidence="1">
    <location>
        <begin position="85"/>
        <end position="103"/>
    </location>
</feature>
<feature type="transmembrane region" description="Helical" evidence="1">
    <location>
        <begin position="115"/>
        <end position="138"/>
    </location>
</feature>
<evidence type="ECO:0000259" key="2">
    <source>
        <dbReference type="Pfam" id="PF09990"/>
    </source>
</evidence>
<dbReference type="RefSeq" id="WP_090481267.1">
    <property type="nucleotide sequence ID" value="NZ_FOWZ01000003.1"/>
</dbReference>
<reference evidence="4" key="1">
    <citation type="submission" date="2016-10" db="EMBL/GenBank/DDBJ databases">
        <authorList>
            <person name="Varghese N."/>
            <person name="Submissions S."/>
        </authorList>
    </citation>
    <scope>NUCLEOTIDE SEQUENCE [LARGE SCALE GENOMIC DNA]</scope>
    <source>
        <strain evidence="4">CGMCC 1.7715</strain>
    </source>
</reference>
<feature type="transmembrane region" description="Helical" evidence="1">
    <location>
        <begin position="12"/>
        <end position="31"/>
    </location>
</feature>
<dbReference type="Proteomes" id="UP000199331">
    <property type="component" value="Unassembled WGS sequence"/>
</dbReference>
<keyword evidence="1" id="KW-1133">Transmembrane helix</keyword>
<dbReference type="EMBL" id="FOWZ01000003">
    <property type="protein sequence ID" value="SFP26351.1"/>
    <property type="molecule type" value="Genomic_DNA"/>
</dbReference>
<evidence type="ECO:0000256" key="1">
    <source>
        <dbReference type="SAM" id="Phobius"/>
    </source>
</evidence>
<keyword evidence="1" id="KW-0472">Membrane</keyword>
<dbReference type="InterPro" id="IPR019251">
    <property type="entry name" value="DUF2231_TM"/>
</dbReference>